<name>A0A7G9S346_9MICO</name>
<dbReference type="EMBL" id="CP060716">
    <property type="protein sequence ID" value="QNN62271.1"/>
    <property type="molecule type" value="Genomic_DNA"/>
</dbReference>
<feature type="domain" description="N-acetyltransferase" evidence="1">
    <location>
        <begin position="14"/>
        <end position="156"/>
    </location>
</feature>
<dbReference type="Gene3D" id="3.40.630.30">
    <property type="match status" value="1"/>
</dbReference>
<dbReference type="Pfam" id="PF13673">
    <property type="entry name" value="Acetyltransf_10"/>
    <property type="match status" value="1"/>
</dbReference>
<dbReference type="RefSeq" id="WP_187554742.1">
    <property type="nucleotide sequence ID" value="NZ_CP060716.1"/>
</dbReference>
<dbReference type="InterPro" id="IPR016181">
    <property type="entry name" value="Acyl_CoA_acyltransferase"/>
</dbReference>
<dbReference type="AlphaFoldDB" id="A0A7G9S346"/>
<keyword evidence="2" id="KW-0808">Transferase</keyword>
<evidence type="ECO:0000313" key="2">
    <source>
        <dbReference type="EMBL" id="QNN62271.1"/>
    </source>
</evidence>
<proteinExistence type="predicted"/>
<organism evidence="2 3">
    <name type="scientific">Leucobacter denitrificans</name>
    <dbReference type="NCBI Taxonomy" id="683042"/>
    <lineage>
        <taxon>Bacteria</taxon>
        <taxon>Bacillati</taxon>
        <taxon>Actinomycetota</taxon>
        <taxon>Actinomycetes</taxon>
        <taxon>Micrococcales</taxon>
        <taxon>Microbacteriaceae</taxon>
        <taxon>Leucobacter</taxon>
    </lineage>
</organism>
<dbReference type="KEGG" id="ldn:H9L06_08255"/>
<dbReference type="PROSITE" id="PS51186">
    <property type="entry name" value="GNAT"/>
    <property type="match status" value="1"/>
</dbReference>
<dbReference type="Proteomes" id="UP000515934">
    <property type="component" value="Chromosome"/>
</dbReference>
<dbReference type="InterPro" id="IPR000182">
    <property type="entry name" value="GNAT_dom"/>
</dbReference>
<dbReference type="SUPFAM" id="SSF55729">
    <property type="entry name" value="Acyl-CoA N-acyltransferases (Nat)"/>
    <property type="match status" value="1"/>
</dbReference>
<evidence type="ECO:0000259" key="1">
    <source>
        <dbReference type="PROSITE" id="PS51186"/>
    </source>
</evidence>
<dbReference type="GO" id="GO:0016747">
    <property type="term" value="F:acyltransferase activity, transferring groups other than amino-acyl groups"/>
    <property type="evidence" value="ECO:0007669"/>
    <property type="project" value="InterPro"/>
</dbReference>
<reference evidence="2 3" key="1">
    <citation type="submission" date="2020-08" db="EMBL/GenBank/DDBJ databases">
        <title>Genome sequence of Leucobacter denitrificans KACC 14055T.</title>
        <authorList>
            <person name="Hyun D.-W."/>
            <person name="Bae J.-W."/>
        </authorList>
    </citation>
    <scope>NUCLEOTIDE SEQUENCE [LARGE SCALE GENOMIC DNA]</scope>
    <source>
        <strain evidence="2 3">KACC 14055</strain>
    </source>
</reference>
<dbReference type="CDD" id="cd04301">
    <property type="entry name" value="NAT_SF"/>
    <property type="match status" value="1"/>
</dbReference>
<gene>
    <name evidence="2" type="ORF">H9L06_08255</name>
</gene>
<accession>A0A7G9S346</accession>
<keyword evidence="3" id="KW-1185">Reference proteome</keyword>
<protein>
    <submittedName>
        <fullName evidence="2">GNAT family N-acetyltransferase</fullName>
    </submittedName>
</protein>
<sequence length="157" mass="17104">MTPLAPGYTLHSAQGLDALPIHTFHDICKLRQQVFVVEQNCVYLDLDGRDAEPSTAQYWVAAPDGAVAATLRVLDEGDREPHLLAIGRVATAQAHRGKSLAGALIEAVVAEFGHRPLILEAQSHLTGWYGRFGFVPCGSEYLEDGIPHTPMRREAHA</sequence>
<evidence type="ECO:0000313" key="3">
    <source>
        <dbReference type="Proteomes" id="UP000515934"/>
    </source>
</evidence>